<keyword evidence="1" id="KW-0472">Membrane</keyword>
<dbReference type="EMBL" id="JAIVFQ010000085">
    <property type="protein sequence ID" value="MCC5603605.1"/>
    <property type="molecule type" value="Genomic_DNA"/>
</dbReference>
<proteinExistence type="predicted"/>
<dbReference type="PANTHER" id="PTHR43743">
    <property type="entry name" value="POTASSIUM-TRANSPORTING ATPASE ATP-BINDING SUBUNIT"/>
    <property type="match status" value="1"/>
</dbReference>
<keyword evidence="1" id="KW-0812">Transmembrane</keyword>
<dbReference type="Proteomes" id="UP001199525">
    <property type="component" value="Unassembled WGS sequence"/>
</dbReference>
<accession>A0ABS8IH70</accession>
<gene>
    <name evidence="2" type="ORF">LC586_31640</name>
</gene>
<keyword evidence="3" id="KW-1185">Reference proteome</keyword>
<keyword evidence="1" id="KW-1133">Transmembrane helix</keyword>
<comment type="caution">
    <text evidence="2">The sequence shown here is derived from an EMBL/GenBank/DDBJ whole genome shotgun (WGS) entry which is preliminary data.</text>
</comment>
<feature type="transmembrane region" description="Helical" evidence="1">
    <location>
        <begin position="6"/>
        <end position="29"/>
    </location>
</feature>
<organism evidence="2 3">
    <name type="scientific">Nostoc favosum CHAB5714</name>
    <dbReference type="NCBI Taxonomy" id="2780399"/>
    <lineage>
        <taxon>Bacteria</taxon>
        <taxon>Bacillati</taxon>
        <taxon>Cyanobacteriota</taxon>
        <taxon>Cyanophyceae</taxon>
        <taxon>Nostocales</taxon>
        <taxon>Nostocaceae</taxon>
        <taxon>Nostoc</taxon>
        <taxon>Nostoc favosum</taxon>
    </lineage>
</organism>
<reference evidence="2 3" key="1">
    <citation type="journal article" date="2021" name="Microorganisms">
        <title>Genome Evolution of Filamentous Cyanobacterium Nostoc Species: From Facultative Symbiosis to Free Living.</title>
        <authorList>
            <person name="Huo D."/>
            <person name="Li H."/>
            <person name="Cai F."/>
            <person name="Guo X."/>
            <person name="Qiao Z."/>
            <person name="Wang W."/>
            <person name="Yu G."/>
            <person name="Li R."/>
        </authorList>
    </citation>
    <scope>NUCLEOTIDE SEQUENCE [LARGE SCALE GENOMIC DNA]</scope>
    <source>
        <strain evidence="2 3">CHAB 5714</strain>
    </source>
</reference>
<dbReference type="InterPro" id="IPR006391">
    <property type="entry name" value="P-type_ATPase_bsu_IA"/>
</dbReference>
<evidence type="ECO:0000313" key="2">
    <source>
        <dbReference type="EMBL" id="MCC5603605.1"/>
    </source>
</evidence>
<sequence>MGLKSAQSAIASALTYNALIILALIPLALKRVKFLPLTANQLLRRNILR</sequence>
<protein>
    <submittedName>
        <fullName evidence="2">Uncharacterized protein</fullName>
    </submittedName>
</protein>
<evidence type="ECO:0000313" key="3">
    <source>
        <dbReference type="Proteomes" id="UP001199525"/>
    </source>
</evidence>
<dbReference type="PANTHER" id="PTHR43743:SF1">
    <property type="entry name" value="POTASSIUM-TRANSPORTING ATPASE ATP-BINDING SUBUNIT"/>
    <property type="match status" value="1"/>
</dbReference>
<name>A0ABS8IH70_9NOSO</name>
<evidence type="ECO:0000256" key="1">
    <source>
        <dbReference type="SAM" id="Phobius"/>
    </source>
</evidence>